<dbReference type="OrthoDB" id="9810385at2"/>
<feature type="domain" description="TIR" evidence="1">
    <location>
        <begin position="34"/>
        <end position="130"/>
    </location>
</feature>
<sequence>MKTIFEQGTFNAYQERSLQHAMNEVVRFSAQTTVFISHKHDDLGDLQGVLGFLEKHYNVKVYIDSRDSSMPAITSEVTANNIKSRIEKCDKFILLATNGAIESKWCNWELGFGDAKKYKNHIALFPMKPQGTYDSSYKGNEYMRIYPYICYFDGTERYTNGTSISKGYYIGEFKETGNYITPLSEWFNSK</sequence>
<organism evidence="3 5">
    <name type="scientific">Anaerotignum propionicum DSM 1682</name>
    <dbReference type="NCBI Taxonomy" id="991789"/>
    <lineage>
        <taxon>Bacteria</taxon>
        <taxon>Bacillati</taxon>
        <taxon>Bacillota</taxon>
        <taxon>Clostridia</taxon>
        <taxon>Lachnospirales</taxon>
        <taxon>Anaerotignaceae</taxon>
        <taxon>Anaerotignum</taxon>
    </lineage>
</organism>
<reference evidence="5" key="4">
    <citation type="submission" date="2016-11" db="EMBL/GenBank/DDBJ databases">
        <authorList>
            <person name="Jaros S."/>
            <person name="Januszkiewicz K."/>
            <person name="Wedrychowicz H."/>
        </authorList>
    </citation>
    <scope>NUCLEOTIDE SEQUENCE [LARGE SCALE GENOMIC DNA]</scope>
    <source>
        <strain evidence="5">DSM 1682</strain>
    </source>
</reference>
<evidence type="ECO:0000313" key="2">
    <source>
        <dbReference type="EMBL" id="AMJ40928.1"/>
    </source>
</evidence>
<dbReference type="SUPFAM" id="SSF52200">
    <property type="entry name" value="Toll/Interleukin receptor TIR domain"/>
    <property type="match status" value="1"/>
</dbReference>
<dbReference type="InterPro" id="IPR000157">
    <property type="entry name" value="TIR_dom"/>
</dbReference>
<reference evidence="4" key="2">
    <citation type="submission" date="2016-01" db="EMBL/GenBank/DDBJ databases">
        <authorList>
            <person name="Poehlein A."/>
            <person name="Schlien K."/>
            <person name="Gottschalk G."/>
            <person name="Buckel W."/>
            <person name="Daniel R."/>
        </authorList>
    </citation>
    <scope>NUCLEOTIDE SEQUENCE [LARGE SCALE GENOMIC DNA]</scope>
    <source>
        <strain evidence="4">X2</strain>
    </source>
</reference>
<dbReference type="EMBL" id="CP014223">
    <property type="protein sequence ID" value="AMJ40928.1"/>
    <property type="molecule type" value="Genomic_DNA"/>
</dbReference>
<dbReference type="KEGG" id="cpro:CPRO_13350"/>
<evidence type="ECO:0000259" key="1">
    <source>
        <dbReference type="Pfam" id="PF13676"/>
    </source>
</evidence>
<dbReference type="Gene3D" id="3.40.50.10140">
    <property type="entry name" value="Toll/interleukin-1 receptor homology (TIR) domain"/>
    <property type="match status" value="1"/>
</dbReference>
<dbReference type="GO" id="GO:0007165">
    <property type="term" value="P:signal transduction"/>
    <property type="evidence" value="ECO:0007669"/>
    <property type="project" value="InterPro"/>
</dbReference>
<evidence type="ECO:0000313" key="5">
    <source>
        <dbReference type="Proteomes" id="UP000184204"/>
    </source>
</evidence>
<gene>
    <name evidence="2" type="ORF">CPRO_13350</name>
    <name evidence="3" type="ORF">SAMN02745151_01147</name>
</gene>
<name>A0A0X1U7L8_ANAPI</name>
<keyword evidence="4" id="KW-1185">Reference proteome</keyword>
<dbReference type="Proteomes" id="UP000068026">
    <property type="component" value="Chromosome"/>
</dbReference>
<accession>A0A0X1U7L8</accession>
<evidence type="ECO:0000313" key="3">
    <source>
        <dbReference type="EMBL" id="SHE59056.1"/>
    </source>
</evidence>
<protein>
    <submittedName>
        <fullName evidence="3">TIR domain-containing protein</fullName>
    </submittedName>
</protein>
<reference evidence="3" key="3">
    <citation type="submission" date="2016-11" db="EMBL/GenBank/DDBJ databases">
        <authorList>
            <person name="Varghese N."/>
            <person name="Submissions S."/>
        </authorList>
    </citation>
    <scope>NUCLEOTIDE SEQUENCE</scope>
    <source>
        <strain evidence="3">DSM 1682</strain>
    </source>
</reference>
<reference evidence="2 4" key="1">
    <citation type="journal article" date="2016" name="Genome Announc.">
        <title>Complete Genome Sequence of the Amino Acid-Fermenting Clostridium propionicum X2 (DSM 1682).</title>
        <authorList>
            <person name="Poehlein A."/>
            <person name="Schlien K."/>
            <person name="Chowdhury N.P."/>
            <person name="Gottschalk G."/>
            <person name="Buckel W."/>
            <person name="Daniel R."/>
        </authorList>
    </citation>
    <scope>NUCLEOTIDE SEQUENCE [LARGE SCALE GENOMIC DNA]</scope>
    <source>
        <strain evidence="2 4">X2</strain>
    </source>
</reference>
<dbReference type="AlphaFoldDB" id="A0A0X1U7L8"/>
<dbReference type="Pfam" id="PF13676">
    <property type="entry name" value="TIR_2"/>
    <property type="match status" value="1"/>
</dbReference>
<dbReference type="RefSeq" id="WP_066049318.1">
    <property type="nucleotide sequence ID" value="NZ_CP014223.1"/>
</dbReference>
<dbReference type="EMBL" id="FQUA01000004">
    <property type="protein sequence ID" value="SHE59056.1"/>
    <property type="molecule type" value="Genomic_DNA"/>
</dbReference>
<evidence type="ECO:0000313" key="4">
    <source>
        <dbReference type="Proteomes" id="UP000068026"/>
    </source>
</evidence>
<dbReference type="Proteomes" id="UP000184204">
    <property type="component" value="Unassembled WGS sequence"/>
</dbReference>
<proteinExistence type="predicted"/>
<dbReference type="InterPro" id="IPR035897">
    <property type="entry name" value="Toll_tir_struct_dom_sf"/>
</dbReference>